<sequence>MEKEKVPDIYVQEASHLYDWETYAMLQKKCSATTDNFTGETMEYALDRLLNRPQRKATAEQLAKDLVSEGRKRLKKFRTHISVHREVLPDEVRNLRVTEEVPTMRLGEVLVIIQSFFSSLTRKQLTTLQLWLDEEGFNENIISLSLGVSLRQFYNIKKSIHNRIMKDERLKTAFQLAIEHFMFSKADFMALIPGGSL</sequence>
<evidence type="ECO:0000313" key="1">
    <source>
        <dbReference type="EMBL" id="WCT13474.1"/>
    </source>
</evidence>
<dbReference type="RefSeq" id="WP_273631767.1">
    <property type="nucleotide sequence ID" value="NZ_CP117167.1"/>
</dbReference>
<protein>
    <submittedName>
        <fullName evidence="1">Uncharacterized protein</fullName>
    </submittedName>
</protein>
<organism evidence="1 2">
    <name type="scientific">Mucilaginibacter jinjuensis</name>
    <dbReference type="NCBI Taxonomy" id="1176721"/>
    <lineage>
        <taxon>Bacteria</taxon>
        <taxon>Pseudomonadati</taxon>
        <taxon>Bacteroidota</taxon>
        <taxon>Sphingobacteriia</taxon>
        <taxon>Sphingobacteriales</taxon>
        <taxon>Sphingobacteriaceae</taxon>
        <taxon>Mucilaginibacter</taxon>
    </lineage>
</organism>
<dbReference type="EMBL" id="CP117167">
    <property type="protein sequence ID" value="WCT13474.1"/>
    <property type="molecule type" value="Genomic_DNA"/>
</dbReference>
<dbReference type="Proteomes" id="UP001216139">
    <property type="component" value="Chromosome"/>
</dbReference>
<name>A0ABY7TB68_9SPHI</name>
<gene>
    <name evidence="1" type="ORF">PQO05_05940</name>
</gene>
<accession>A0ABY7TB68</accession>
<reference evidence="1 2" key="1">
    <citation type="submission" date="2023-02" db="EMBL/GenBank/DDBJ databases">
        <title>Genome sequence of Mucilaginibacter jinjuensis strain KACC 16571.</title>
        <authorList>
            <person name="Kim S."/>
            <person name="Heo J."/>
            <person name="Kwon S.-W."/>
        </authorList>
    </citation>
    <scope>NUCLEOTIDE SEQUENCE [LARGE SCALE GENOMIC DNA]</scope>
    <source>
        <strain evidence="1 2">KACC 16571</strain>
    </source>
</reference>
<keyword evidence="2" id="KW-1185">Reference proteome</keyword>
<evidence type="ECO:0000313" key="2">
    <source>
        <dbReference type="Proteomes" id="UP001216139"/>
    </source>
</evidence>
<proteinExistence type="predicted"/>